<organism evidence="2 3">
    <name type="scientific">Neorhizobium galegae bv. officinalis</name>
    <dbReference type="NCBI Taxonomy" id="323656"/>
    <lineage>
        <taxon>Bacteria</taxon>
        <taxon>Pseudomonadati</taxon>
        <taxon>Pseudomonadota</taxon>
        <taxon>Alphaproteobacteria</taxon>
        <taxon>Hyphomicrobiales</taxon>
        <taxon>Rhizobiaceae</taxon>
        <taxon>Rhizobium/Agrobacterium group</taxon>
        <taxon>Neorhizobium</taxon>
    </lineage>
</organism>
<protein>
    <submittedName>
        <fullName evidence="2">Uncharacterized protein</fullName>
    </submittedName>
</protein>
<reference evidence="2 3" key="1">
    <citation type="submission" date="2014-08" db="EMBL/GenBank/DDBJ databases">
        <authorList>
            <person name="Chen Y.-H."/>
        </authorList>
    </citation>
    <scope>NUCLEOTIDE SEQUENCE [LARGE SCALE GENOMIC DNA]</scope>
</reference>
<evidence type="ECO:0000313" key="2">
    <source>
        <dbReference type="EMBL" id="CDZ51167.1"/>
    </source>
</evidence>
<sequence>MISATGSHGLCLVGWQLCAVLSVIEIVAVPAQKQTFASAAASSPLCAESGRVHHWPQARLLRLSPHEYPASAFAMCRRTGRAVPTSPISRLRPQREIEGDTVARPVSTFSALQNLFSSCSSHDIVANQWNVAPARNGIRQSLSKRDSVTQTEVHPLPTCRTMHMSSIAHQQHPVLVKAIRKPVMNLETGTPQDVRHASSTWDQDP</sequence>
<feature type="compositionally biased region" description="Polar residues" evidence="1">
    <location>
        <begin position="187"/>
        <end position="205"/>
    </location>
</feature>
<proteinExistence type="predicted"/>
<accession>A0A0T7GVL5</accession>
<evidence type="ECO:0000313" key="3">
    <source>
        <dbReference type="Proteomes" id="UP000039660"/>
    </source>
</evidence>
<dbReference type="Proteomes" id="UP000039660">
    <property type="component" value="Unassembled WGS sequence"/>
</dbReference>
<feature type="region of interest" description="Disordered" evidence="1">
    <location>
        <begin position="186"/>
        <end position="205"/>
    </location>
</feature>
<dbReference type="EMBL" id="CCRK01000009">
    <property type="protein sequence ID" value="CDZ51167.1"/>
    <property type="molecule type" value="Genomic_DNA"/>
</dbReference>
<dbReference type="AlphaFoldDB" id="A0A0T7GVL5"/>
<name>A0A0T7GVL5_NEOGA</name>
<gene>
    <name evidence="2" type="ORF">NGAL_HAMBI1189_38320</name>
</gene>
<evidence type="ECO:0000256" key="1">
    <source>
        <dbReference type="SAM" id="MobiDB-lite"/>
    </source>
</evidence>